<keyword evidence="4" id="KW-1185">Reference proteome</keyword>
<sequence length="310" mass="34287">MNLQPASTPAFAPPAPPAPPMPSAMAAHQQQAPPTQEAKVPEAREDGEGALASISVSSRVPDFWADQPRLWFVQFEAVVDNQKLGDHAKQNLVVTKLSKSAIQQVSDLVISPPATNKYQALKTRLLQVFEESETRQFQKLLDEMELGNQKPSQLLRRMKDLARNKIPDATLQIMWNRHLPPAVQAVLAATEVTDLDRLAEVADKVTEATRPTEIAAVTDCSGGNDLASQLAKLRVEIAELRRGRPAQRGARTGPRSSSRQSKSRPREGSMSRKDPRWLCFYHFRYGVKASKCVEPCNWKKVTPPTPTSGN</sequence>
<organism evidence="3 4">
    <name type="scientific">Loxostege sticticalis</name>
    <name type="common">Beet webworm moth</name>
    <dbReference type="NCBI Taxonomy" id="481309"/>
    <lineage>
        <taxon>Eukaryota</taxon>
        <taxon>Metazoa</taxon>
        <taxon>Ecdysozoa</taxon>
        <taxon>Arthropoda</taxon>
        <taxon>Hexapoda</taxon>
        <taxon>Insecta</taxon>
        <taxon>Pterygota</taxon>
        <taxon>Neoptera</taxon>
        <taxon>Endopterygota</taxon>
        <taxon>Lepidoptera</taxon>
        <taxon>Glossata</taxon>
        <taxon>Ditrysia</taxon>
        <taxon>Pyraloidea</taxon>
        <taxon>Crambidae</taxon>
        <taxon>Pyraustinae</taxon>
        <taxon>Loxostege</taxon>
    </lineage>
</organism>
<evidence type="ECO:0000259" key="2">
    <source>
        <dbReference type="Pfam" id="PF23055"/>
    </source>
</evidence>
<dbReference type="InterPro" id="IPR055469">
    <property type="entry name" value="DUF7041"/>
</dbReference>
<dbReference type="Proteomes" id="UP001549920">
    <property type="component" value="Unassembled WGS sequence"/>
</dbReference>
<evidence type="ECO:0000313" key="4">
    <source>
        <dbReference type="Proteomes" id="UP001549920"/>
    </source>
</evidence>
<feature type="domain" description="DUF7041" evidence="2">
    <location>
        <begin position="60"/>
        <end position="141"/>
    </location>
</feature>
<dbReference type="EMBL" id="JBEUOH010000017">
    <property type="protein sequence ID" value="KAL0871494.1"/>
    <property type="molecule type" value="Genomic_DNA"/>
</dbReference>
<dbReference type="Pfam" id="PF23055">
    <property type="entry name" value="DUF7041"/>
    <property type="match status" value="1"/>
</dbReference>
<accession>A0ABR3HM72</accession>
<comment type="caution">
    <text evidence="3">The sequence shown here is derived from an EMBL/GenBank/DDBJ whole genome shotgun (WGS) entry which is preliminary data.</text>
</comment>
<dbReference type="PANTHER" id="PTHR33327">
    <property type="entry name" value="ENDONUCLEASE"/>
    <property type="match status" value="1"/>
</dbReference>
<evidence type="ECO:0000256" key="1">
    <source>
        <dbReference type="SAM" id="MobiDB-lite"/>
    </source>
</evidence>
<dbReference type="PANTHER" id="PTHR33327:SF3">
    <property type="entry name" value="RNA-DIRECTED DNA POLYMERASE"/>
    <property type="match status" value="1"/>
</dbReference>
<protein>
    <recommendedName>
        <fullName evidence="2">DUF7041 domain-containing protein</fullName>
    </recommendedName>
</protein>
<reference evidence="3 4" key="1">
    <citation type="submission" date="2024-06" db="EMBL/GenBank/DDBJ databases">
        <title>A chromosome-level genome assembly of beet webworm, Loxostege sticticalis.</title>
        <authorList>
            <person name="Zhang Y."/>
        </authorList>
    </citation>
    <scope>NUCLEOTIDE SEQUENCE [LARGE SCALE GENOMIC DNA]</scope>
    <source>
        <strain evidence="3">AQ026</strain>
        <tissue evidence="3">Whole body</tissue>
    </source>
</reference>
<feature type="region of interest" description="Disordered" evidence="1">
    <location>
        <begin position="241"/>
        <end position="272"/>
    </location>
</feature>
<feature type="region of interest" description="Disordered" evidence="1">
    <location>
        <begin position="1"/>
        <end position="43"/>
    </location>
</feature>
<evidence type="ECO:0000313" key="3">
    <source>
        <dbReference type="EMBL" id="KAL0871494.1"/>
    </source>
</evidence>
<feature type="compositionally biased region" description="Low complexity" evidence="1">
    <location>
        <begin position="1"/>
        <end position="10"/>
    </location>
</feature>
<gene>
    <name evidence="3" type="ORF">ABMA27_005212</name>
</gene>
<proteinExistence type="predicted"/>
<feature type="compositionally biased region" description="Low complexity" evidence="1">
    <location>
        <begin position="23"/>
        <end position="36"/>
    </location>
</feature>
<feature type="compositionally biased region" description="Pro residues" evidence="1">
    <location>
        <begin position="11"/>
        <end position="22"/>
    </location>
</feature>
<name>A0ABR3HM72_LOXSC</name>